<dbReference type="PANTHER" id="PTHR39188">
    <property type="entry name" value="MEMBRANE-ASSOCIATED ZINC METALLOPROTEASE M50B"/>
    <property type="match status" value="1"/>
</dbReference>
<evidence type="ECO:0000256" key="8">
    <source>
        <dbReference type="ARBA" id="ARBA00022801"/>
    </source>
</evidence>
<protein>
    <recommendedName>
        <fullName evidence="14">Zinc metalloprotease</fullName>
    </recommendedName>
</protein>
<sequence>MNAANAPDRRRERTAGWVIGRAAGAPVILAPSWLVAAALLTVLFAPTVQNLAPGISGVATYLVALSFVVLLFVSVFLHELAHGFVARARGLEVREFAITLWGGHTAFGGAAATPGASALIAVVGPLTNLLVGVACWFAAQALPAGSLVGIIAFSGAFANAFVAFFNLVPGLPLDGGRVLEALVWRLSGDRERGTVVAGWVGRVGAVVFAAWAIGYPFLRGEQPDLFTVGWAALIGAFLWSGASQAIRGAHAQRALDGITVATVARPAVGIRFEASLAEAEAMAVAAGLSQVVLLAPDGRPAAYIDPEAAAAVPTEARVRTGVQAVAVPLPVGAVIDGRLTGPELVRAIGAVSHFAAAMAVVVDGRVTGLVFARDVVAALRPRA</sequence>
<feature type="transmembrane region" description="Helical" evidence="14">
    <location>
        <begin position="118"/>
        <end position="139"/>
    </location>
</feature>
<dbReference type="AlphaFoldDB" id="A0A4Q5N5A8"/>
<comment type="subcellular location">
    <subcellularLocation>
        <location evidence="1 14">Cell membrane</location>
        <topology evidence="1 14">Multi-pass membrane protein</topology>
    </subcellularLocation>
</comment>
<evidence type="ECO:0000256" key="7">
    <source>
        <dbReference type="ARBA" id="ARBA00022737"/>
    </source>
</evidence>
<keyword evidence="6 14" id="KW-0479">Metal-binding</keyword>
<comment type="cofactor">
    <cofactor evidence="14 16">
        <name>Zn(2+)</name>
        <dbReference type="ChEBI" id="CHEBI:29105"/>
    </cofactor>
    <text evidence="14 16">Binds 1 zinc ion per subunit.</text>
</comment>
<evidence type="ECO:0000259" key="17">
    <source>
        <dbReference type="Pfam" id="PF02163"/>
    </source>
</evidence>
<reference evidence="18 19" key="1">
    <citation type="submission" date="2019-01" db="EMBL/GenBank/DDBJ databases">
        <title>Novel species of Cellulomonas.</title>
        <authorList>
            <person name="Liu Q."/>
            <person name="Xin Y.-H."/>
        </authorList>
    </citation>
    <scope>NUCLEOTIDE SEQUENCE [LARGE SCALE GENOMIC DNA]</scope>
    <source>
        <strain evidence="18 19">HLT2-17</strain>
    </source>
</reference>
<evidence type="ECO:0000256" key="3">
    <source>
        <dbReference type="ARBA" id="ARBA00022475"/>
    </source>
</evidence>
<dbReference type="PIRSF" id="PIRSF006404">
    <property type="entry name" value="UCP006404_Pept_M50_CBS"/>
    <property type="match status" value="1"/>
</dbReference>
<evidence type="ECO:0000256" key="10">
    <source>
        <dbReference type="ARBA" id="ARBA00022989"/>
    </source>
</evidence>
<evidence type="ECO:0000256" key="12">
    <source>
        <dbReference type="ARBA" id="ARBA00023122"/>
    </source>
</evidence>
<evidence type="ECO:0000256" key="2">
    <source>
        <dbReference type="ARBA" id="ARBA00007931"/>
    </source>
</evidence>
<evidence type="ECO:0000256" key="1">
    <source>
        <dbReference type="ARBA" id="ARBA00004651"/>
    </source>
</evidence>
<feature type="binding site" evidence="16">
    <location>
        <position position="78"/>
    </location>
    <ligand>
        <name>Zn(2+)</name>
        <dbReference type="ChEBI" id="CHEBI:29105"/>
        <note>catalytic</note>
    </ligand>
</feature>
<accession>A0A4Q5N5A8</accession>
<comment type="similarity">
    <text evidence="2 14">Belongs to the peptidase M50B family.</text>
</comment>
<feature type="transmembrane region" description="Helical" evidence="14">
    <location>
        <begin position="93"/>
        <end position="112"/>
    </location>
</feature>
<feature type="binding site" evidence="16">
    <location>
        <position position="82"/>
    </location>
    <ligand>
        <name>Zn(2+)</name>
        <dbReference type="ChEBI" id="CHEBI:29105"/>
        <note>catalytic</note>
    </ligand>
</feature>
<evidence type="ECO:0000256" key="16">
    <source>
        <dbReference type="PIRSR" id="PIRSR006404-2"/>
    </source>
</evidence>
<gene>
    <name evidence="18" type="ORF">EUA98_01640</name>
</gene>
<dbReference type="GO" id="GO:0005886">
    <property type="term" value="C:plasma membrane"/>
    <property type="evidence" value="ECO:0007669"/>
    <property type="project" value="UniProtKB-SubCell"/>
</dbReference>
<evidence type="ECO:0000256" key="5">
    <source>
        <dbReference type="ARBA" id="ARBA00022692"/>
    </source>
</evidence>
<dbReference type="GO" id="GO:0008237">
    <property type="term" value="F:metallopeptidase activity"/>
    <property type="evidence" value="ECO:0007669"/>
    <property type="project" value="UniProtKB-UniRule"/>
</dbReference>
<feature type="transmembrane region" description="Helical" evidence="14">
    <location>
        <begin position="196"/>
        <end position="218"/>
    </location>
</feature>
<dbReference type="InterPro" id="IPR016483">
    <property type="entry name" value="UCP006404_Pept_M50_CBS"/>
</dbReference>
<dbReference type="RefSeq" id="WP_130100924.1">
    <property type="nucleotide sequence ID" value="NZ_SDWW01000003.1"/>
</dbReference>
<feature type="transmembrane region" description="Helical" evidence="14">
    <location>
        <begin position="21"/>
        <end position="46"/>
    </location>
</feature>
<feature type="active site" evidence="15">
    <location>
        <position position="79"/>
    </location>
</feature>
<keyword evidence="19" id="KW-1185">Reference proteome</keyword>
<dbReference type="Pfam" id="PF02163">
    <property type="entry name" value="Peptidase_M50"/>
    <property type="match status" value="2"/>
</dbReference>
<evidence type="ECO:0000256" key="14">
    <source>
        <dbReference type="PIRNR" id="PIRNR006404"/>
    </source>
</evidence>
<dbReference type="EMBL" id="SDWW01000003">
    <property type="protein sequence ID" value="RYV52673.1"/>
    <property type="molecule type" value="Genomic_DNA"/>
</dbReference>
<name>A0A4Q5N5A8_9MICO</name>
<dbReference type="PANTHER" id="PTHR39188:SF3">
    <property type="entry name" value="STAGE IV SPORULATION PROTEIN FB"/>
    <property type="match status" value="1"/>
</dbReference>
<keyword evidence="10 14" id="KW-1133">Transmembrane helix</keyword>
<proteinExistence type="inferred from homology"/>
<feature type="transmembrane region" description="Helical" evidence="14">
    <location>
        <begin position="225"/>
        <end position="242"/>
    </location>
</feature>
<evidence type="ECO:0000256" key="6">
    <source>
        <dbReference type="ARBA" id="ARBA00022723"/>
    </source>
</evidence>
<feature type="domain" description="Peptidase M50" evidence="17">
    <location>
        <begin position="153"/>
        <end position="195"/>
    </location>
</feature>
<evidence type="ECO:0000256" key="15">
    <source>
        <dbReference type="PIRSR" id="PIRSR006404-1"/>
    </source>
</evidence>
<evidence type="ECO:0000256" key="13">
    <source>
        <dbReference type="ARBA" id="ARBA00023136"/>
    </source>
</evidence>
<dbReference type="GO" id="GO:0046872">
    <property type="term" value="F:metal ion binding"/>
    <property type="evidence" value="ECO:0007669"/>
    <property type="project" value="UniProtKB-UniRule"/>
</dbReference>
<keyword evidence="13 14" id="KW-0472">Membrane</keyword>
<keyword evidence="9 14" id="KW-0862">Zinc</keyword>
<keyword evidence="5 14" id="KW-0812">Transmembrane</keyword>
<keyword evidence="8 14" id="KW-0378">Hydrolase</keyword>
<organism evidence="18 19">
    <name type="scientific">Pengzhenrongella frigida</name>
    <dbReference type="NCBI Taxonomy" id="1259133"/>
    <lineage>
        <taxon>Bacteria</taxon>
        <taxon>Bacillati</taxon>
        <taxon>Actinomycetota</taxon>
        <taxon>Actinomycetes</taxon>
        <taxon>Micrococcales</taxon>
        <taxon>Pengzhenrongella</taxon>
    </lineage>
</organism>
<feature type="transmembrane region" description="Helical" evidence="14">
    <location>
        <begin position="58"/>
        <end position="81"/>
    </location>
</feature>
<dbReference type="InterPro" id="IPR008915">
    <property type="entry name" value="Peptidase_M50"/>
</dbReference>
<comment type="caution">
    <text evidence="18">The sequence shown here is derived from an EMBL/GenBank/DDBJ whole genome shotgun (WGS) entry which is preliminary data.</text>
</comment>
<evidence type="ECO:0000256" key="11">
    <source>
        <dbReference type="ARBA" id="ARBA00023049"/>
    </source>
</evidence>
<feature type="transmembrane region" description="Helical" evidence="14">
    <location>
        <begin position="146"/>
        <end position="168"/>
    </location>
</feature>
<feature type="domain" description="Peptidase M50" evidence="17">
    <location>
        <begin position="67"/>
        <end position="139"/>
    </location>
</feature>
<keyword evidence="11 14" id="KW-0482">Metalloprotease</keyword>
<evidence type="ECO:0000313" key="18">
    <source>
        <dbReference type="EMBL" id="RYV52673.1"/>
    </source>
</evidence>
<dbReference type="Proteomes" id="UP000293764">
    <property type="component" value="Unassembled WGS sequence"/>
</dbReference>
<dbReference type="OrthoDB" id="9781963at2"/>
<keyword evidence="12" id="KW-0129">CBS domain</keyword>
<keyword evidence="7" id="KW-0677">Repeat</keyword>
<feature type="binding site" evidence="16">
    <location>
        <position position="174"/>
    </location>
    <ligand>
        <name>Zn(2+)</name>
        <dbReference type="ChEBI" id="CHEBI:29105"/>
        <note>catalytic</note>
    </ligand>
</feature>
<keyword evidence="3 14" id="KW-1003">Cell membrane</keyword>
<evidence type="ECO:0000256" key="9">
    <source>
        <dbReference type="ARBA" id="ARBA00022833"/>
    </source>
</evidence>
<keyword evidence="4 14" id="KW-0645">Protease</keyword>
<dbReference type="GO" id="GO:0006508">
    <property type="term" value="P:proteolysis"/>
    <property type="evidence" value="ECO:0007669"/>
    <property type="project" value="UniProtKB-KW"/>
</dbReference>
<evidence type="ECO:0000256" key="4">
    <source>
        <dbReference type="ARBA" id="ARBA00022670"/>
    </source>
</evidence>
<evidence type="ECO:0000313" key="19">
    <source>
        <dbReference type="Proteomes" id="UP000293764"/>
    </source>
</evidence>